<keyword evidence="3" id="KW-0934">Plastid</keyword>
<dbReference type="FunFam" id="3.40.50.1240:FF:000018">
    <property type="entry name" value="Phosphoglycerate mutase"/>
    <property type="match status" value="1"/>
</dbReference>
<dbReference type="GO" id="GO:0047538">
    <property type="term" value="F:2-carboxy-D-arabinitol-1-phosphatase activity"/>
    <property type="evidence" value="ECO:0007669"/>
    <property type="project" value="UniProtKB-EC"/>
</dbReference>
<feature type="compositionally biased region" description="Low complexity" evidence="11">
    <location>
        <begin position="21"/>
        <end position="30"/>
    </location>
</feature>
<evidence type="ECO:0000256" key="10">
    <source>
        <dbReference type="PIRSR" id="PIRSR613078-2"/>
    </source>
</evidence>
<evidence type="ECO:0000256" key="2">
    <source>
        <dbReference type="ARBA" id="ARBA00022528"/>
    </source>
</evidence>
<dbReference type="InterPro" id="IPR013078">
    <property type="entry name" value="His_Pase_superF_clade-1"/>
</dbReference>
<feature type="binding site" evidence="10">
    <location>
        <position position="152"/>
    </location>
    <ligand>
        <name>substrate</name>
    </ligand>
</feature>
<evidence type="ECO:0000256" key="5">
    <source>
        <dbReference type="ARBA" id="ARBA00022946"/>
    </source>
</evidence>
<dbReference type="AlphaFoldDB" id="A0A2I0B926"/>
<dbReference type="STRING" id="1088818.A0A2I0B926"/>
<evidence type="ECO:0000256" key="11">
    <source>
        <dbReference type="SAM" id="MobiDB-lite"/>
    </source>
</evidence>
<gene>
    <name evidence="12" type="ORF">AXF42_Ash009517</name>
</gene>
<feature type="binding site" evidence="10">
    <location>
        <position position="117"/>
    </location>
    <ligand>
        <name>substrate</name>
    </ligand>
</feature>
<comment type="catalytic activity">
    <reaction evidence="7">
        <text>2-carboxy-D-arabinitol 1-phosphate + H2O = 2-carboxy-D-arabinitol + phosphate</text>
        <dbReference type="Rhea" id="RHEA:17837"/>
        <dbReference type="ChEBI" id="CHEBI:15377"/>
        <dbReference type="ChEBI" id="CHEBI:43474"/>
        <dbReference type="ChEBI" id="CHEBI:58008"/>
        <dbReference type="ChEBI" id="CHEBI:58185"/>
        <dbReference type="EC" id="3.1.3.63"/>
    </reaction>
</comment>
<protein>
    <recommendedName>
        <fullName evidence="8">2-carboxy-D-arabinitol-1-phosphatase</fullName>
        <ecNumber evidence="8">3.1.3.63</ecNumber>
    </recommendedName>
</protein>
<dbReference type="PANTHER" id="PTHR48100:SF10">
    <property type="entry name" value="2-CARBOXY-D-ARABINITOL-1-PHOSPHATASE-RELATED"/>
    <property type="match status" value="1"/>
</dbReference>
<dbReference type="Pfam" id="PF00300">
    <property type="entry name" value="His_Phos_1"/>
    <property type="match status" value="2"/>
</dbReference>
<feature type="compositionally biased region" description="Basic and acidic residues" evidence="11">
    <location>
        <begin position="31"/>
        <end position="46"/>
    </location>
</feature>
<name>A0A2I0B926_9ASPA</name>
<dbReference type="OrthoDB" id="354304at2759"/>
<comment type="subcellular location">
    <subcellularLocation>
        <location evidence="1">Plastid</location>
        <location evidence="1">Chloroplast stroma</location>
    </subcellularLocation>
</comment>
<keyword evidence="4" id="KW-0378">Hydrolase</keyword>
<dbReference type="PROSITE" id="PS00175">
    <property type="entry name" value="PG_MUTASE"/>
    <property type="match status" value="1"/>
</dbReference>
<evidence type="ECO:0000256" key="1">
    <source>
        <dbReference type="ARBA" id="ARBA00004470"/>
    </source>
</evidence>
<keyword evidence="5" id="KW-0809">Transit peptide</keyword>
<dbReference type="InterPro" id="IPR029033">
    <property type="entry name" value="His_PPase_superfam"/>
</dbReference>
<evidence type="ECO:0000256" key="9">
    <source>
        <dbReference type="PIRSR" id="PIRSR613078-1"/>
    </source>
</evidence>
<keyword evidence="13" id="KW-1185">Reference proteome</keyword>
<evidence type="ECO:0000313" key="12">
    <source>
        <dbReference type="EMBL" id="PKA64297.1"/>
    </source>
</evidence>
<feature type="active site" description="Tele-phosphohistidine intermediate" evidence="9">
    <location>
        <position position="67"/>
    </location>
</feature>
<organism evidence="12 13">
    <name type="scientific">Apostasia shenzhenica</name>
    <dbReference type="NCBI Taxonomy" id="1088818"/>
    <lineage>
        <taxon>Eukaryota</taxon>
        <taxon>Viridiplantae</taxon>
        <taxon>Streptophyta</taxon>
        <taxon>Embryophyta</taxon>
        <taxon>Tracheophyta</taxon>
        <taxon>Spermatophyta</taxon>
        <taxon>Magnoliopsida</taxon>
        <taxon>Liliopsida</taxon>
        <taxon>Asparagales</taxon>
        <taxon>Orchidaceae</taxon>
        <taxon>Apostasioideae</taxon>
        <taxon>Apostasia</taxon>
    </lineage>
</organism>
<evidence type="ECO:0000313" key="13">
    <source>
        <dbReference type="Proteomes" id="UP000236161"/>
    </source>
</evidence>
<evidence type="ECO:0000256" key="6">
    <source>
        <dbReference type="ARBA" id="ARBA00038362"/>
    </source>
</evidence>
<proteinExistence type="inferred from homology"/>
<evidence type="ECO:0000256" key="3">
    <source>
        <dbReference type="ARBA" id="ARBA00022640"/>
    </source>
</evidence>
<dbReference type="EMBL" id="KZ451905">
    <property type="protein sequence ID" value="PKA64297.1"/>
    <property type="molecule type" value="Genomic_DNA"/>
</dbReference>
<dbReference type="InterPro" id="IPR001345">
    <property type="entry name" value="PG/BPGM_mutase_AS"/>
</dbReference>
<keyword evidence="2" id="KW-0150">Chloroplast</keyword>
<reference evidence="12 13" key="1">
    <citation type="journal article" date="2017" name="Nature">
        <title>The Apostasia genome and the evolution of orchids.</title>
        <authorList>
            <person name="Zhang G.Q."/>
            <person name="Liu K.W."/>
            <person name="Li Z."/>
            <person name="Lohaus R."/>
            <person name="Hsiao Y.Y."/>
            <person name="Niu S.C."/>
            <person name="Wang J.Y."/>
            <person name="Lin Y.C."/>
            <person name="Xu Q."/>
            <person name="Chen L.J."/>
            <person name="Yoshida K."/>
            <person name="Fujiwara S."/>
            <person name="Wang Z.W."/>
            <person name="Zhang Y.Q."/>
            <person name="Mitsuda N."/>
            <person name="Wang M."/>
            <person name="Liu G.H."/>
            <person name="Pecoraro L."/>
            <person name="Huang H.X."/>
            <person name="Xiao X.J."/>
            <person name="Lin M."/>
            <person name="Wu X.Y."/>
            <person name="Wu W.L."/>
            <person name="Chen Y.Y."/>
            <person name="Chang S.B."/>
            <person name="Sakamoto S."/>
            <person name="Ohme-Takagi M."/>
            <person name="Yagi M."/>
            <person name="Zeng S.J."/>
            <person name="Shen C.Y."/>
            <person name="Yeh C.M."/>
            <person name="Luo Y.B."/>
            <person name="Tsai W.C."/>
            <person name="Van de Peer Y."/>
            <person name="Liu Z.J."/>
        </authorList>
    </citation>
    <scope>NUCLEOTIDE SEQUENCE [LARGE SCALE GENOMIC DNA]</scope>
    <source>
        <strain evidence="13">cv. Shenzhen</strain>
        <tissue evidence="12">Stem</tissue>
    </source>
</reference>
<dbReference type="SMART" id="SM00855">
    <property type="entry name" value="PGAM"/>
    <property type="match status" value="2"/>
</dbReference>
<dbReference type="Gene3D" id="3.40.50.1240">
    <property type="entry name" value="Phosphoglycerate mutase-like"/>
    <property type="match status" value="2"/>
</dbReference>
<sequence>MVSVSPPLLGKPFCFRRMSPSPLSTSCSSLREVEKPPSDSNVRPELRSSKPLFPAIAAAKRVVLVRHGQSTWNEEGRIQGSSNHSVLTAKGESQAETSRQMLLGDSFDVCFTSPLIRSKKTAEIIWGSREEAMVAEPELREIDLYSFQGLLKHEGKEKFGSAYRQWQKDAANFSIDGHYPVRELWVRAESCWNKILAHEGKSVLVVAHNAVNQALVASAIGLGTEYFRILLQSNCGVSVLDFIPRPGGCSPHVCLNRLNQTPNSPVACGSSGGRRTNIRIVFVCNGATQSNETVFSDMRYEPLNMLGIIQSQKTAELLLDLKLNCIVSSPWIVSVDTATAICEVQEAADCLGADCVPRYVEVKRMLELDVEPVLHRAQKTSGNTFNVRPGWLVALNDRDKSELWAQSKKAWKSLLQELYGESDPEQNMVVVAHPAVHTALIAQCLGLTAEWIGSFHLDSGSISVVDFPDGLGGRGVIRCINYTAHLGRWSIPVTRSLANDEEF</sequence>
<evidence type="ECO:0000256" key="8">
    <source>
        <dbReference type="ARBA" id="ARBA00066640"/>
    </source>
</evidence>
<comment type="similarity">
    <text evidence="6">Belongs to the phosphoglycerate mutase family.</text>
</comment>
<feature type="binding site" evidence="10">
    <location>
        <begin position="66"/>
        <end position="73"/>
    </location>
    <ligand>
        <name>substrate</name>
    </ligand>
</feature>
<dbReference type="SUPFAM" id="SSF53254">
    <property type="entry name" value="Phosphoglycerate mutase-like"/>
    <property type="match status" value="2"/>
</dbReference>
<dbReference type="CDD" id="cd07067">
    <property type="entry name" value="HP_PGM_like"/>
    <property type="match status" value="1"/>
</dbReference>
<feature type="region of interest" description="Disordered" evidence="11">
    <location>
        <begin position="21"/>
        <end position="46"/>
    </location>
</feature>
<dbReference type="EC" id="3.1.3.63" evidence="8"/>
<dbReference type="PANTHER" id="PTHR48100">
    <property type="entry name" value="BROAD-SPECIFICITY PHOSPHATASE YOR283W-RELATED"/>
    <property type="match status" value="1"/>
</dbReference>
<feature type="active site" description="Proton donor/acceptor" evidence="9">
    <location>
        <position position="141"/>
    </location>
</feature>
<evidence type="ECO:0000256" key="4">
    <source>
        <dbReference type="ARBA" id="ARBA00022801"/>
    </source>
</evidence>
<dbReference type="GO" id="GO:0009570">
    <property type="term" value="C:chloroplast stroma"/>
    <property type="evidence" value="ECO:0007669"/>
    <property type="project" value="UniProtKB-SubCell"/>
</dbReference>
<dbReference type="Proteomes" id="UP000236161">
    <property type="component" value="Unassembled WGS sequence"/>
</dbReference>
<accession>A0A2I0B926</accession>
<dbReference type="InterPro" id="IPR050275">
    <property type="entry name" value="PGM_Phosphatase"/>
</dbReference>
<evidence type="ECO:0000256" key="7">
    <source>
        <dbReference type="ARBA" id="ARBA00052441"/>
    </source>
</evidence>